<comment type="caution">
    <text evidence="4">The sequence shown here is derived from an EMBL/GenBank/DDBJ whole genome shotgun (WGS) entry which is preliminary data.</text>
</comment>
<dbReference type="InterPro" id="IPR011013">
    <property type="entry name" value="Gal_mutarotase_sf_dom"/>
</dbReference>
<dbReference type="GO" id="GO:0030246">
    <property type="term" value="F:carbohydrate binding"/>
    <property type="evidence" value="ECO:0007669"/>
    <property type="project" value="InterPro"/>
</dbReference>
<comment type="cofactor">
    <cofactor evidence="1">
        <name>Ca(2+)</name>
        <dbReference type="ChEBI" id="CHEBI:29108"/>
    </cofactor>
</comment>
<dbReference type="Gene3D" id="2.70.98.10">
    <property type="match status" value="1"/>
</dbReference>
<dbReference type="InterPro" id="IPR008183">
    <property type="entry name" value="Aldose_1/G6P_1-epimerase"/>
</dbReference>
<dbReference type="GO" id="GO:0005975">
    <property type="term" value="P:carbohydrate metabolic process"/>
    <property type="evidence" value="ECO:0007669"/>
    <property type="project" value="InterPro"/>
</dbReference>
<sequence length="290" mass="32492">MQHTISNGTLSATIKSKGAELSSVVHQQLGLEYMWGADPAFWGKSSPILFPIVGTLKDNQFNYKNKSYQLPRHGFARDEEFTVESTSPTKVTFLQKSNSVSLQKYPFTFELRLGYALIDDCLHTSYLVTNTGTEDLYFSIGGHPAFKVPLANHLKYEDYYLEFDTPETIGRWPITNDGLIDSTPEALLQNEKRISLTRGLFANDAVVLKNIKSKNVAIKSDKDAHGLSFNFDGFPFLGLWAAKNADFVCIEPWCGIADSVNHNQALTTKEGIEKIGTGTTWTRTWKVKFS</sequence>
<dbReference type="RefSeq" id="WP_112747404.1">
    <property type="nucleotide sequence ID" value="NZ_QMFY01000006.1"/>
</dbReference>
<dbReference type="EMBL" id="QMFY01000006">
    <property type="protein sequence ID" value="RAW00604.1"/>
    <property type="molecule type" value="Genomic_DNA"/>
</dbReference>
<dbReference type="GO" id="GO:0016853">
    <property type="term" value="F:isomerase activity"/>
    <property type="evidence" value="ECO:0007669"/>
    <property type="project" value="InterPro"/>
</dbReference>
<keyword evidence="5" id="KW-1185">Reference proteome</keyword>
<proteinExistence type="predicted"/>
<reference evidence="4 5" key="1">
    <citation type="submission" date="2018-06" db="EMBL/GenBank/DDBJ databases">
        <title>Chryseolinea flavus sp. nov., a member of the phylum Bacteroidetes isolated from soil.</title>
        <authorList>
            <person name="Li Y."/>
            <person name="Wang J."/>
        </authorList>
    </citation>
    <scope>NUCLEOTIDE SEQUENCE [LARGE SCALE GENOMIC DNA]</scope>
    <source>
        <strain evidence="4 5">SDU1-6</strain>
    </source>
</reference>
<gene>
    <name evidence="4" type="ORF">DQQ10_13505</name>
</gene>
<evidence type="ECO:0000256" key="1">
    <source>
        <dbReference type="ARBA" id="ARBA00001913"/>
    </source>
</evidence>
<dbReference type="AlphaFoldDB" id="A0A364Y1M0"/>
<dbReference type="PANTHER" id="PTHR11122">
    <property type="entry name" value="APOSPORY-ASSOCIATED PROTEIN C-RELATED"/>
    <property type="match status" value="1"/>
</dbReference>
<evidence type="ECO:0000313" key="4">
    <source>
        <dbReference type="EMBL" id="RAW00604.1"/>
    </source>
</evidence>
<dbReference type="SUPFAM" id="SSF74650">
    <property type="entry name" value="Galactose mutarotase-like"/>
    <property type="match status" value="1"/>
</dbReference>
<protein>
    <submittedName>
        <fullName evidence="4">Aldose 1-epimerase family protein</fullName>
    </submittedName>
</protein>
<dbReference type="CDD" id="cd09024">
    <property type="entry name" value="Aldose_epim_lacX"/>
    <property type="match status" value="1"/>
</dbReference>
<accession>A0A364Y1M0</accession>
<dbReference type="InterPro" id="IPR014718">
    <property type="entry name" value="GH-type_carb-bd"/>
</dbReference>
<dbReference type="PANTHER" id="PTHR11122:SF13">
    <property type="entry name" value="GLUCOSE-6-PHOSPHATE 1-EPIMERASE"/>
    <property type="match status" value="1"/>
</dbReference>
<dbReference type="Pfam" id="PF01263">
    <property type="entry name" value="Aldose_epim"/>
    <property type="match status" value="1"/>
</dbReference>
<evidence type="ECO:0000256" key="3">
    <source>
        <dbReference type="ARBA" id="ARBA00022837"/>
    </source>
</evidence>
<evidence type="ECO:0000256" key="2">
    <source>
        <dbReference type="ARBA" id="ARBA00011245"/>
    </source>
</evidence>
<keyword evidence="3" id="KW-0106">Calcium</keyword>
<comment type="subunit">
    <text evidence="2">Monomer.</text>
</comment>
<dbReference type="OrthoDB" id="9795355at2"/>
<dbReference type="Proteomes" id="UP000251889">
    <property type="component" value="Unassembled WGS sequence"/>
</dbReference>
<dbReference type="InterPro" id="IPR037481">
    <property type="entry name" value="LacX"/>
</dbReference>
<evidence type="ECO:0000313" key="5">
    <source>
        <dbReference type="Proteomes" id="UP000251889"/>
    </source>
</evidence>
<organism evidence="4 5">
    <name type="scientific">Pseudochryseolinea flava</name>
    <dbReference type="NCBI Taxonomy" id="2059302"/>
    <lineage>
        <taxon>Bacteria</taxon>
        <taxon>Pseudomonadati</taxon>
        <taxon>Bacteroidota</taxon>
        <taxon>Cytophagia</taxon>
        <taxon>Cytophagales</taxon>
        <taxon>Fulvivirgaceae</taxon>
        <taxon>Pseudochryseolinea</taxon>
    </lineage>
</organism>
<name>A0A364Y1M0_9BACT</name>